<accession>A0A2S9K2C0</accession>
<name>A0A2S9K2C0_9BURK</name>
<evidence type="ECO:0000259" key="1">
    <source>
        <dbReference type="Pfam" id="PF00535"/>
    </source>
</evidence>
<gene>
    <name evidence="2" type="ORF">C6P64_13570</name>
</gene>
<dbReference type="GO" id="GO:0016740">
    <property type="term" value="F:transferase activity"/>
    <property type="evidence" value="ECO:0007669"/>
    <property type="project" value="UniProtKB-KW"/>
</dbReference>
<reference evidence="2 3" key="1">
    <citation type="submission" date="2018-03" db="EMBL/GenBank/DDBJ databases">
        <title>Comparative genomics illustrates the genes involved in a hyperalkaliphilic mechanisms of Serpentinomonas isolated from highly-alkaline calcium-rich serpentinized springs.</title>
        <authorList>
            <person name="Suzuki S."/>
            <person name="Ishii S."/>
            <person name="Walworth N."/>
            <person name="Bird L."/>
            <person name="Kuenen J.G."/>
            <person name="Nealson K.H."/>
        </authorList>
    </citation>
    <scope>NUCLEOTIDE SEQUENCE [LARGE SCALE GENOMIC DNA]</scope>
    <source>
        <strain evidence="2 3">P1</strain>
    </source>
</reference>
<dbReference type="Gene3D" id="3.90.550.10">
    <property type="entry name" value="Spore Coat Polysaccharide Biosynthesis Protein SpsA, Chain A"/>
    <property type="match status" value="1"/>
</dbReference>
<keyword evidence="3" id="KW-1185">Reference proteome</keyword>
<dbReference type="InterPro" id="IPR029044">
    <property type="entry name" value="Nucleotide-diphossugar_trans"/>
</dbReference>
<dbReference type="RefSeq" id="WP_105749096.1">
    <property type="nucleotide sequence ID" value="NZ_PVLQ01000061.1"/>
</dbReference>
<organism evidence="2 3">
    <name type="scientific">Malikia granosa</name>
    <dbReference type="NCBI Taxonomy" id="263067"/>
    <lineage>
        <taxon>Bacteria</taxon>
        <taxon>Pseudomonadati</taxon>
        <taxon>Pseudomonadota</taxon>
        <taxon>Betaproteobacteria</taxon>
        <taxon>Burkholderiales</taxon>
        <taxon>Comamonadaceae</taxon>
        <taxon>Malikia</taxon>
    </lineage>
</organism>
<comment type="caution">
    <text evidence="2">The sequence shown here is derived from an EMBL/GenBank/DDBJ whole genome shotgun (WGS) entry which is preliminary data.</text>
</comment>
<dbReference type="SUPFAM" id="SSF53448">
    <property type="entry name" value="Nucleotide-diphospho-sugar transferases"/>
    <property type="match status" value="1"/>
</dbReference>
<keyword evidence="2" id="KW-0808">Transferase</keyword>
<dbReference type="AlphaFoldDB" id="A0A2S9K2C0"/>
<sequence>MSSHQPLISVIVVSFNTRDILRSCLQRLFSVTEGLCLQVIVIDNASRDASADMVEQEFPDVHMIRSAINLGFAAANNLGFLAARGDYVLLLNPDALLEPEALQRALGRMEADPCIGMGGGLLLGKDGQREPSARLFPSLLNEVLMLSGLAAKYPKSRFFGRFDRTWDDSGQARAVDWVPGAFALMRREALDQVGPFDERFFLYYEEVDLCRRFHAQGWKIMYWPDVVIRHWGGESSKTVENQDFSSSGSQLTLWRMRSGLLYYRKHHGALTARAVAWLESGWHGLRAWRARRQGQQRKAHESERVVALMRQAWQETAGGLNSPDRPW</sequence>
<dbReference type="InterPro" id="IPR001173">
    <property type="entry name" value="Glyco_trans_2-like"/>
</dbReference>
<feature type="domain" description="Glycosyltransferase 2-like" evidence="1">
    <location>
        <begin position="9"/>
        <end position="191"/>
    </location>
</feature>
<protein>
    <submittedName>
        <fullName evidence="2">Glycosyltransferase family 2 protein</fullName>
    </submittedName>
</protein>
<dbReference type="Proteomes" id="UP000238589">
    <property type="component" value="Unassembled WGS sequence"/>
</dbReference>
<dbReference type="CDD" id="cd04186">
    <property type="entry name" value="GT_2_like_c"/>
    <property type="match status" value="1"/>
</dbReference>
<evidence type="ECO:0000313" key="3">
    <source>
        <dbReference type="Proteomes" id="UP000238589"/>
    </source>
</evidence>
<dbReference type="PANTHER" id="PTHR43179:SF7">
    <property type="entry name" value="RHAMNOSYLTRANSFERASE WBBL"/>
    <property type="match status" value="1"/>
</dbReference>
<dbReference type="Pfam" id="PF00535">
    <property type="entry name" value="Glycos_transf_2"/>
    <property type="match status" value="1"/>
</dbReference>
<evidence type="ECO:0000313" key="2">
    <source>
        <dbReference type="EMBL" id="PRD64603.1"/>
    </source>
</evidence>
<dbReference type="PANTHER" id="PTHR43179">
    <property type="entry name" value="RHAMNOSYLTRANSFERASE WBBL"/>
    <property type="match status" value="1"/>
</dbReference>
<proteinExistence type="predicted"/>
<dbReference type="EMBL" id="PVLQ01000061">
    <property type="protein sequence ID" value="PRD64603.1"/>
    <property type="molecule type" value="Genomic_DNA"/>
</dbReference>
<dbReference type="OrthoDB" id="9771846at2"/>